<dbReference type="PATRIC" id="fig|44574.3.peg.3424"/>
<evidence type="ECO:0000313" key="3">
    <source>
        <dbReference type="Proteomes" id="UP000034156"/>
    </source>
</evidence>
<accession>A0A0F7KDS2</accession>
<keyword evidence="3" id="KW-1185">Reference proteome</keyword>
<dbReference type="AlphaFoldDB" id="A0A0F7KDS2"/>
<dbReference type="Gene3D" id="3.20.160.10">
    <property type="entry name" value="vpa0580 domain like"/>
    <property type="match status" value="1"/>
</dbReference>
<dbReference type="EMBL" id="VNHT01000017">
    <property type="protein sequence ID" value="TYP89382.1"/>
    <property type="molecule type" value="Genomic_DNA"/>
</dbReference>
<reference evidence="2 4" key="3">
    <citation type="submission" date="2019-07" db="EMBL/GenBank/DDBJ databases">
        <title>Active sludge and wastewater microbial communities from Klosterneuburg, Austria.</title>
        <authorList>
            <person name="Wagner M."/>
        </authorList>
    </citation>
    <scope>NUCLEOTIDE SEQUENCE [LARGE SCALE GENOMIC DNA]</scope>
    <source>
        <strain evidence="2 4">Nm2</strain>
    </source>
</reference>
<evidence type="ECO:0000313" key="2">
    <source>
        <dbReference type="EMBL" id="TYP89382.1"/>
    </source>
</evidence>
<sequence length="118" mass="13081">MLNDFIDRIKAGQAVDFKETLAVIAEAYDYQPTTFSNGLHQPLMNEAGHNEGSCKIFAFAKLHGLDQNQTLALFGDYYRKDVLGNPAGHDHQNIRIFMRDGWAGIVLQGEVLTAKQAG</sequence>
<protein>
    <submittedName>
        <fullName evidence="1 2">Type III effector</fullName>
    </submittedName>
</protein>
<evidence type="ECO:0000313" key="1">
    <source>
        <dbReference type="EMBL" id="AKH38685.1"/>
    </source>
</evidence>
<dbReference type="Pfam" id="PF08888">
    <property type="entry name" value="HopJ"/>
    <property type="match status" value="1"/>
</dbReference>
<dbReference type="OrthoDB" id="9790826at2"/>
<dbReference type="Proteomes" id="UP000324176">
    <property type="component" value="Unassembled WGS sequence"/>
</dbReference>
<name>A0A0F7KDS2_9PROT</name>
<reference evidence="1 3" key="2">
    <citation type="journal article" date="2016" name="Genome Announc.">
        <title>Genome Sequence of Nitrosomonas communis Strain Nm2, a Mesophilic Ammonia-Oxidizing Bacterium Isolated from Mediterranean Soil.</title>
        <authorList>
            <person name="Kozlowski J.A."/>
            <person name="Kits K.D."/>
            <person name="Stein L.Y."/>
        </authorList>
    </citation>
    <scope>NUCLEOTIDE SEQUENCE [LARGE SCALE GENOMIC DNA]</scope>
    <source>
        <strain evidence="1 3">Nm2</strain>
    </source>
</reference>
<reference evidence="3" key="1">
    <citation type="submission" date="2015-05" db="EMBL/GenBank/DDBJ databases">
        <title>Draft genome of Nitrosomonas communis strain Nm2.</title>
        <authorList>
            <person name="Kozlowski J.A."/>
            <person name="Kits K.D."/>
            <person name="Stein L.Y."/>
        </authorList>
    </citation>
    <scope>NUCLEOTIDE SEQUENCE [LARGE SCALE GENOMIC DNA]</scope>
    <source>
        <strain evidence="3">Nm2</strain>
    </source>
</reference>
<dbReference type="EMBL" id="CP011451">
    <property type="protein sequence ID" value="AKH38685.1"/>
    <property type="molecule type" value="Genomic_DNA"/>
</dbReference>
<evidence type="ECO:0000313" key="4">
    <source>
        <dbReference type="Proteomes" id="UP000324176"/>
    </source>
</evidence>
<gene>
    <name evidence="1" type="ORF">AAW31_14105</name>
    <name evidence="2" type="ORF">BCL69_101739</name>
</gene>
<dbReference type="InterPro" id="IPR038604">
    <property type="entry name" value="HopJ_sf"/>
</dbReference>
<dbReference type="InterPro" id="IPR014984">
    <property type="entry name" value="HopJ"/>
</dbReference>
<dbReference type="RefSeq" id="WP_046850722.1">
    <property type="nucleotide sequence ID" value="NZ_CP011451.1"/>
</dbReference>
<dbReference type="KEGG" id="nco:AAW31_14105"/>
<proteinExistence type="predicted"/>
<organism evidence="1 3">
    <name type="scientific">Nitrosomonas communis</name>
    <dbReference type="NCBI Taxonomy" id="44574"/>
    <lineage>
        <taxon>Bacteria</taxon>
        <taxon>Pseudomonadati</taxon>
        <taxon>Pseudomonadota</taxon>
        <taxon>Betaproteobacteria</taxon>
        <taxon>Nitrosomonadales</taxon>
        <taxon>Nitrosomonadaceae</taxon>
        <taxon>Nitrosomonas</taxon>
    </lineage>
</organism>
<dbReference type="Proteomes" id="UP000034156">
    <property type="component" value="Chromosome"/>
</dbReference>